<protein>
    <recommendedName>
        <fullName evidence="14">HPr kinase/phosphorylase</fullName>
        <shortName evidence="14">HPrK/P</shortName>
        <ecNumber evidence="14">2.7.11.-</ecNumber>
        <ecNumber evidence="14">2.7.4.-</ecNumber>
    </recommendedName>
    <alternativeName>
        <fullName evidence="14">HPr(Ser) kinase/phosphorylase</fullName>
    </alternativeName>
</protein>
<evidence type="ECO:0000256" key="2">
    <source>
        <dbReference type="ARBA" id="ARBA00001946"/>
    </source>
</evidence>
<dbReference type="Pfam" id="PF07475">
    <property type="entry name" value="Hpr_kinase_C"/>
    <property type="match status" value="1"/>
</dbReference>
<evidence type="ECO:0000313" key="18">
    <source>
        <dbReference type="Proteomes" id="UP000254879"/>
    </source>
</evidence>
<dbReference type="EC" id="2.7.4.-" evidence="14"/>
<comment type="domain">
    <text evidence="14">The Walker A ATP-binding motif also binds Pi and PPi.</text>
</comment>
<dbReference type="PANTHER" id="PTHR30305:SF1">
    <property type="entry name" value="HPR KINASE_PHOSPHORYLASE"/>
    <property type="match status" value="1"/>
</dbReference>
<comment type="function">
    <text evidence="14">Catalyzes the ATP- as well as the pyrophosphate-dependent phosphorylation of a specific serine residue in HPr, a phosphocarrier protein of the phosphoenolpyruvate-dependent sugar phosphotransferase system (PTS). HprK/P also catalyzes the pyrophosphate-producing, inorganic phosphate-dependent dephosphorylation (phosphorolysis) of seryl-phosphorylated HPr (P-Ser-HPr). The two antagonistic activities of HprK/P are regulated by several intracellular metabolites, which change their concentration in response to the absence or presence of rapidly metabolisable carbon sources (glucose, fructose, etc.) in the growth medium. Therefore, by controlling the phosphorylation state of HPr, HPrK/P is a sensor enzyme that plays a major role in the regulation of carbon metabolism and sugar transport: it mediates carbon catabolite repression (CCR), and regulates PTS-catalyzed carbohydrate uptake and inducer exclusion.</text>
</comment>
<feature type="binding site" evidence="14">
    <location>
        <position position="203"/>
    </location>
    <ligand>
        <name>Mg(2+)</name>
        <dbReference type="ChEBI" id="CHEBI:18420"/>
    </ligand>
</feature>
<dbReference type="PANTHER" id="PTHR30305">
    <property type="entry name" value="PROTEIN YJDM-RELATED"/>
    <property type="match status" value="1"/>
</dbReference>
<dbReference type="OrthoDB" id="9778803at2"/>
<evidence type="ECO:0000256" key="11">
    <source>
        <dbReference type="ARBA" id="ARBA00023268"/>
    </source>
</evidence>
<evidence type="ECO:0000256" key="8">
    <source>
        <dbReference type="ARBA" id="ARBA00022777"/>
    </source>
</evidence>
<dbReference type="FunFam" id="3.40.50.300:FF:000174">
    <property type="entry name" value="HPr kinase/phosphorylase"/>
    <property type="match status" value="1"/>
</dbReference>
<dbReference type="GO" id="GO:0006109">
    <property type="term" value="P:regulation of carbohydrate metabolic process"/>
    <property type="evidence" value="ECO:0007669"/>
    <property type="project" value="UniProtKB-UniRule"/>
</dbReference>
<dbReference type="EC" id="2.7.11.-" evidence="14"/>
<evidence type="ECO:0000256" key="3">
    <source>
        <dbReference type="ARBA" id="ARBA00006883"/>
    </source>
</evidence>
<comment type="catalytic activity">
    <reaction evidence="13 14">
        <text>[HPr protein]-O-phospho-L-serine + phosphate + H(+) = [HPr protein]-L-serine + diphosphate</text>
        <dbReference type="Rhea" id="RHEA:46604"/>
        <dbReference type="Rhea" id="RHEA-COMP:11602"/>
        <dbReference type="Rhea" id="RHEA-COMP:11603"/>
        <dbReference type="ChEBI" id="CHEBI:15378"/>
        <dbReference type="ChEBI" id="CHEBI:29999"/>
        <dbReference type="ChEBI" id="CHEBI:33019"/>
        <dbReference type="ChEBI" id="CHEBI:43474"/>
        <dbReference type="ChEBI" id="CHEBI:83421"/>
    </reaction>
</comment>
<dbReference type="InterPro" id="IPR027417">
    <property type="entry name" value="P-loop_NTPase"/>
</dbReference>
<evidence type="ECO:0000256" key="9">
    <source>
        <dbReference type="ARBA" id="ARBA00022840"/>
    </source>
</evidence>
<dbReference type="CDD" id="cd01918">
    <property type="entry name" value="HprK_C"/>
    <property type="match status" value="1"/>
</dbReference>
<gene>
    <name evidence="14 17" type="primary">hprK</name>
    <name evidence="17" type="ORF">NCTC10815_01710</name>
</gene>
<dbReference type="SUPFAM" id="SSF53795">
    <property type="entry name" value="PEP carboxykinase-like"/>
    <property type="match status" value="1"/>
</dbReference>
<dbReference type="GO" id="GO:0000287">
    <property type="term" value="F:magnesium ion binding"/>
    <property type="evidence" value="ECO:0007669"/>
    <property type="project" value="UniProtKB-UniRule"/>
</dbReference>
<evidence type="ECO:0000256" key="13">
    <source>
        <dbReference type="ARBA" id="ARBA00047657"/>
    </source>
</evidence>
<comment type="similarity">
    <text evidence="3 14">Belongs to the HPrK/P family.</text>
</comment>
<sequence length="312" mass="34749">MTKTVTVNELKKRLKLELIGSDKGLDRTIMTSDLSRPGLELTGFFSYYPEDRVQLFGMTEISFSEGMSAEERLKRYTQMCTSRTPAFIIARSLEVPKELVEAADKAGIPVLRSRLKTTRLSVYITNFLESKLAPVISKHGVLVDIYGLGVLITGNSGVGKSETALELIKRGHRLVADDNVEIRQEDEISLIGSSPAIIEHLLEIRGLGIIDVMTLFGAGAVRSSKKITLVVDLENWDPNKQYDRVGLTTETTKIFDLEIPKITIPVRPGRNLAIIIEVAAMNFRLKNMGYDAAEKFTSDLSKYIDHNRSISD</sequence>
<keyword evidence="12 14" id="KW-0119">Carbohydrate metabolism</keyword>
<dbReference type="InterPro" id="IPR011126">
    <property type="entry name" value="Hpr_kin/Pase_Hpr_N"/>
</dbReference>
<dbReference type="FunFam" id="3.40.1390.20:FF:000002">
    <property type="entry name" value="HPr kinase/phosphorylase"/>
    <property type="match status" value="1"/>
</dbReference>
<feature type="binding site" evidence="14">
    <location>
        <begin position="154"/>
        <end position="161"/>
    </location>
    <ligand>
        <name>ATP</name>
        <dbReference type="ChEBI" id="CHEBI:30616"/>
    </ligand>
</feature>
<comment type="miscellaneous">
    <text evidence="14">Both phosphorylation and phosphorolysis are carried out by the same active site and suggest a common mechanism for both reactions.</text>
</comment>
<dbReference type="RefSeq" id="WP_003758951.1">
    <property type="nucleotide sequence ID" value="NZ_CABKNG010000002.1"/>
</dbReference>
<evidence type="ECO:0000313" key="17">
    <source>
        <dbReference type="EMBL" id="STY44368.1"/>
    </source>
</evidence>
<dbReference type="InterPro" id="IPR011104">
    <property type="entry name" value="Hpr_kin/Pase_C"/>
</dbReference>
<dbReference type="GO" id="GO:0000155">
    <property type="term" value="F:phosphorelay sensor kinase activity"/>
    <property type="evidence" value="ECO:0007669"/>
    <property type="project" value="InterPro"/>
</dbReference>
<comment type="cofactor">
    <cofactor evidence="2 14">
        <name>Mg(2+)</name>
        <dbReference type="ChEBI" id="CHEBI:18420"/>
    </cofactor>
</comment>
<evidence type="ECO:0000256" key="12">
    <source>
        <dbReference type="ARBA" id="ARBA00023277"/>
    </source>
</evidence>
<evidence type="ECO:0000256" key="4">
    <source>
        <dbReference type="ARBA" id="ARBA00022527"/>
    </source>
</evidence>
<dbReference type="Proteomes" id="UP000254879">
    <property type="component" value="Unassembled WGS sequence"/>
</dbReference>
<evidence type="ECO:0000256" key="1">
    <source>
        <dbReference type="ARBA" id="ARBA00001120"/>
    </source>
</evidence>
<feature type="domain" description="HPr kinase/phosphorylase C-terminal" evidence="16">
    <location>
        <begin position="131"/>
        <end position="298"/>
    </location>
</feature>
<keyword evidence="7 14" id="KW-0547">Nucleotide-binding</keyword>
<dbReference type="Gene3D" id="3.40.50.300">
    <property type="entry name" value="P-loop containing nucleotide triphosphate hydrolases"/>
    <property type="match status" value="1"/>
</dbReference>
<dbReference type="SUPFAM" id="SSF75138">
    <property type="entry name" value="HprK N-terminal domain-like"/>
    <property type="match status" value="1"/>
</dbReference>
<evidence type="ECO:0000259" key="16">
    <source>
        <dbReference type="Pfam" id="PF07475"/>
    </source>
</evidence>
<dbReference type="GO" id="GO:0004712">
    <property type="term" value="F:protein serine/threonine/tyrosine kinase activity"/>
    <property type="evidence" value="ECO:0007669"/>
    <property type="project" value="UniProtKB-UniRule"/>
</dbReference>
<dbReference type="InterPro" id="IPR028979">
    <property type="entry name" value="Ser_kin/Pase_Hpr-like_N_sf"/>
</dbReference>
<feature type="region of interest" description="Important for the catalytic mechanism of both phosphorylation and dephosphorylation" evidence="14">
    <location>
        <begin position="202"/>
        <end position="211"/>
    </location>
</feature>
<name>A0A378MDF4_LISGR</name>
<feature type="active site" evidence="14">
    <location>
        <position position="244"/>
    </location>
</feature>
<keyword evidence="5 14" id="KW-0808">Transferase</keyword>
<evidence type="ECO:0000259" key="15">
    <source>
        <dbReference type="Pfam" id="PF02603"/>
    </source>
</evidence>
<evidence type="ECO:0000256" key="10">
    <source>
        <dbReference type="ARBA" id="ARBA00022842"/>
    </source>
</evidence>
<feature type="active site" description="Proton acceptor; for phosphorylation activity. Proton donor; for dephosphorylation activity" evidence="14">
    <location>
        <position position="178"/>
    </location>
</feature>
<dbReference type="Gene3D" id="3.40.1390.20">
    <property type="entry name" value="HprK N-terminal domain-like"/>
    <property type="match status" value="1"/>
</dbReference>
<feature type="domain" description="HPr(Ser) kinase/phosphorylase N-terminal" evidence="15">
    <location>
        <begin position="5"/>
        <end position="128"/>
    </location>
</feature>
<feature type="active site" evidence="14">
    <location>
        <position position="139"/>
    </location>
</feature>
<dbReference type="GO" id="GO:0005524">
    <property type="term" value="F:ATP binding"/>
    <property type="evidence" value="ECO:0007669"/>
    <property type="project" value="UniProtKB-UniRule"/>
</dbReference>
<dbReference type="InterPro" id="IPR003755">
    <property type="entry name" value="HPr(Ser)_kin/Pase"/>
</dbReference>
<organism evidence="17 18">
    <name type="scientific">Listeria grayi</name>
    <name type="common">Listeria murrayi</name>
    <dbReference type="NCBI Taxonomy" id="1641"/>
    <lineage>
        <taxon>Bacteria</taxon>
        <taxon>Bacillati</taxon>
        <taxon>Bacillota</taxon>
        <taxon>Bacilli</taxon>
        <taxon>Bacillales</taxon>
        <taxon>Listeriaceae</taxon>
        <taxon>Listeria</taxon>
    </lineage>
</organism>
<feature type="region of interest" description="Important for the catalytic mechanism of dephosphorylation" evidence="14">
    <location>
        <begin position="265"/>
        <end position="270"/>
    </location>
</feature>
<keyword evidence="4 14" id="KW-0723">Serine/threonine-protein kinase</keyword>
<feature type="binding site" evidence="14">
    <location>
        <position position="161"/>
    </location>
    <ligand>
        <name>Mg(2+)</name>
        <dbReference type="ChEBI" id="CHEBI:18420"/>
    </ligand>
</feature>
<comment type="subunit">
    <text evidence="14">Homohexamer.</text>
</comment>
<evidence type="ECO:0000256" key="7">
    <source>
        <dbReference type="ARBA" id="ARBA00022741"/>
    </source>
</evidence>
<keyword evidence="6 14" id="KW-0479">Metal-binding</keyword>
<feature type="active site" evidence="14">
    <location>
        <position position="160"/>
    </location>
</feature>
<proteinExistence type="inferred from homology"/>
<dbReference type="Pfam" id="PF02603">
    <property type="entry name" value="Hpr_kinase_N"/>
    <property type="match status" value="1"/>
</dbReference>
<evidence type="ECO:0000256" key="5">
    <source>
        <dbReference type="ARBA" id="ARBA00022679"/>
    </source>
</evidence>
<keyword evidence="8 14" id="KW-0418">Kinase</keyword>
<comment type="catalytic activity">
    <reaction evidence="1 14">
        <text>[HPr protein]-L-serine + ATP = [HPr protein]-O-phospho-L-serine + ADP + H(+)</text>
        <dbReference type="Rhea" id="RHEA:46600"/>
        <dbReference type="Rhea" id="RHEA-COMP:11602"/>
        <dbReference type="Rhea" id="RHEA-COMP:11603"/>
        <dbReference type="ChEBI" id="CHEBI:15378"/>
        <dbReference type="ChEBI" id="CHEBI:29999"/>
        <dbReference type="ChEBI" id="CHEBI:30616"/>
        <dbReference type="ChEBI" id="CHEBI:83421"/>
        <dbReference type="ChEBI" id="CHEBI:456216"/>
    </reaction>
</comment>
<keyword evidence="11 14" id="KW-0511">Multifunctional enzyme</keyword>
<dbReference type="AlphaFoldDB" id="A0A378MDF4"/>
<accession>A0A378MDF4</accession>
<keyword evidence="9 14" id="KW-0067">ATP-binding</keyword>
<dbReference type="HAMAP" id="MF_01249">
    <property type="entry name" value="HPr_kinase"/>
    <property type="match status" value="1"/>
</dbReference>
<dbReference type="GO" id="GO:0004674">
    <property type="term" value="F:protein serine/threonine kinase activity"/>
    <property type="evidence" value="ECO:0007669"/>
    <property type="project" value="UniProtKB-KW"/>
</dbReference>
<keyword evidence="10 14" id="KW-0460">Magnesium</keyword>
<dbReference type="NCBIfam" id="TIGR00679">
    <property type="entry name" value="hpr-ser"/>
    <property type="match status" value="1"/>
</dbReference>
<evidence type="ECO:0000256" key="6">
    <source>
        <dbReference type="ARBA" id="ARBA00022723"/>
    </source>
</evidence>
<dbReference type="EMBL" id="UGPG01000001">
    <property type="protein sequence ID" value="STY44368.1"/>
    <property type="molecule type" value="Genomic_DNA"/>
</dbReference>
<evidence type="ECO:0000256" key="14">
    <source>
        <dbReference type="HAMAP-Rule" id="MF_01249"/>
    </source>
</evidence>
<reference evidence="17 18" key="1">
    <citation type="submission" date="2018-06" db="EMBL/GenBank/DDBJ databases">
        <authorList>
            <consortium name="Pathogen Informatics"/>
            <person name="Doyle S."/>
        </authorList>
    </citation>
    <scope>NUCLEOTIDE SEQUENCE [LARGE SCALE GENOMIC DNA]</scope>
    <source>
        <strain evidence="18">NCTC 10815</strain>
    </source>
</reference>